<dbReference type="Pfam" id="PF01872">
    <property type="entry name" value="RibD_C"/>
    <property type="match status" value="1"/>
</dbReference>
<evidence type="ECO:0000259" key="1">
    <source>
        <dbReference type="Pfam" id="PF01872"/>
    </source>
</evidence>
<comment type="caution">
    <text evidence="2">The sequence shown here is derived from an EMBL/GenBank/DDBJ whole genome shotgun (WGS) entry which is preliminary data.</text>
</comment>
<reference evidence="2 3" key="1">
    <citation type="journal article" date="2019" name="Int. J. Syst. Evol. Microbiol.">
        <title>The Global Catalogue of Microorganisms (GCM) 10K type strain sequencing project: providing services to taxonomists for standard genome sequencing and annotation.</title>
        <authorList>
            <consortium name="The Broad Institute Genomics Platform"/>
            <consortium name="The Broad Institute Genome Sequencing Center for Infectious Disease"/>
            <person name="Wu L."/>
            <person name="Ma J."/>
        </authorList>
    </citation>
    <scope>NUCLEOTIDE SEQUENCE [LARGE SCALE GENOMIC DNA]</scope>
    <source>
        <strain evidence="2 3">JCM 13518</strain>
    </source>
</reference>
<dbReference type="EMBL" id="BAAAME010000002">
    <property type="protein sequence ID" value="GAA1725218.1"/>
    <property type="molecule type" value="Genomic_DNA"/>
</dbReference>
<dbReference type="Proteomes" id="UP001501057">
    <property type="component" value="Unassembled WGS sequence"/>
</dbReference>
<organism evidence="2 3">
    <name type="scientific">Aeromicrobium alkaliterrae</name>
    <dbReference type="NCBI Taxonomy" id="302168"/>
    <lineage>
        <taxon>Bacteria</taxon>
        <taxon>Bacillati</taxon>
        <taxon>Actinomycetota</taxon>
        <taxon>Actinomycetes</taxon>
        <taxon>Propionibacteriales</taxon>
        <taxon>Nocardioidaceae</taxon>
        <taxon>Aeromicrobium</taxon>
    </lineage>
</organism>
<dbReference type="RefSeq" id="WP_344196878.1">
    <property type="nucleotide sequence ID" value="NZ_BAAAME010000002.1"/>
</dbReference>
<sequence>MRVRADLNISLDGIAAPPVGTPEQPFGEDWGHLVAAYLATRTMQEQVFGKNDTGTTGVDDAYARRYFEGTGAEIMGAHKFGLDLYGDDPDWKGWWGPNPPFHMPVFVLTDRERPTLEMEGGTTFHFISAEPQDALHLAMAAADGQDVRIGGGPTVVKDYLRAGLVDELHVAIAPIVLNHGISLWDDLRGLEADFDVRSEAAESGTSHVTFTRKVLAP</sequence>
<proteinExistence type="predicted"/>
<dbReference type="InterPro" id="IPR024072">
    <property type="entry name" value="DHFR-like_dom_sf"/>
</dbReference>
<gene>
    <name evidence="2" type="ORF">GCM10009710_02440</name>
</gene>
<dbReference type="Gene3D" id="3.40.430.10">
    <property type="entry name" value="Dihydrofolate Reductase, subunit A"/>
    <property type="match status" value="1"/>
</dbReference>
<dbReference type="InterPro" id="IPR002734">
    <property type="entry name" value="RibDG_C"/>
</dbReference>
<keyword evidence="3" id="KW-1185">Reference proteome</keyword>
<protein>
    <submittedName>
        <fullName evidence="2">Dihydrofolate reductase family protein</fullName>
    </submittedName>
</protein>
<feature type="domain" description="Bacterial bifunctional deaminase-reductase C-terminal" evidence="1">
    <location>
        <begin position="3"/>
        <end position="177"/>
    </location>
</feature>
<evidence type="ECO:0000313" key="2">
    <source>
        <dbReference type="EMBL" id="GAA1725218.1"/>
    </source>
</evidence>
<dbReference type="SUPFAM" id="SSF53597">
    <property type="entry name" value="Dihydrofolate reductase-like"/>
    <property type="match status" value="1"/>
</dbReference>
<evidence type="ECO:0000313" key="3">
    <source>
        <dbReference type="Proteomes" id="UP001501057"/>
    </source>
</evidence>
<accession>A0ABN2JFG0</accession>
<name>A0ABN2JFG0_9ACTN</name>